<keyword evidence="2" id="KW-1185">Reference proteome</keyword>
<protein>
    <submittedName>
        <fullName evidence="1">CLUMA_CG007882, isoform D</fullName>
    </submittedName>
</protein>
<proteinExistence type="predicted"/>
<name>A0A1J1I206_9DIPT</name>
<evidence type="ECO:0000313" key="1">
    <source>
        <dbReference type="EMBL" id="CRK94375.1"/>
    </source>
</evidence>
<sequence length="70" mass="8035">FSLSETVEQSISGRSLVSQKKALHHKIEPNIVIRTENKNINNLFIKIIYQSKSFLFKAFCQQKIAAHDFG</sequence>
<organism evidence="1 2">
    <name type="scientific">Clunio marinus</name>
    <dbReference type="NCBI Taxonomy" id="568069"/>
    <lineage>
        <taxon>Eukaryota</taxon>
        <taxon>Metazoa</taxon>
        <taxon>Ecdysozoa</taxon>
        <taxon>Arthropoda</taxon>
        <taxon>Hexapoda</taxon>
        <taxon>Insecta</taxon>
        <taxon>Pterygota</taxon>
        <taxon>Neoptera</taxon>
        <taxon>Endopterygota</taxon>
        <taxon>Diptera</taxon>
        <taxon>Nematocera</taxon>
        <taxon>Chironomoidea</taxon>
        <taxon>Chironomidae</taxon>
        <taxon>Clunio</taxon>
    </lineage>
</organism>
<reference evidence="1 2" key="1">
    <citation type="submission" date="2015-04" db="EMBL/GenBank/DDBJ databases">
        <authorList>
            <person name="Syromyatnikov M.Y."/>
            <person name="Popov V.N."/>
        </authorList>
    </citation>
    <scope>NUCLEOTIDE SEQUENCE [LARGE SCALE GENOMIC DNA]</scope>
</reference>
<gene>
    <name evidence="1" type="ORF">CLUMA_CG007882</name>
</gene>
<evidence type="ECO:0000313" key="2">
    <source>
        <dbReference type="Proteomes" id="UP000183832"/>
    </source>
</evidence>
<feature type="non-terminal residue" evidence="1">
    <location>
        <position position="70"/>
    </location>
</feature>
<dbReference type="AlphaFoldDB" id="A0A1J1I206"/>
<accession>A0A1J1I206</accession>
<dbReference type="Proteomes" id="UP000183832">
    <property type="component" value="Unassembled WGS sequence"/>
</dbReference>
<feature type="non-terminal residue" evidence="1">
    <location>
        <position position="1"/>
    </location>
</feature>
<dbReference type="EMBL" id="CVRI01000038">
    <property type="protein sequence ID" value="CRK94375.1"/>
    <property type="molecule type" value="Genomic_DNA"/>
</dbReference>